<evidence type="ECO:0000256" key="2">
    <source>
        <dbReference type="ARBA" id="ARBA00022771"/>
    </source>
</evidence>
<dbReference type="GO" id="GO:0006511">
    <property type="term" value="P:ubiquitin-dependent protein catabolic process"/>
    <property type="evidence" value="ECO:0007669"/>
    <property type="project" value="TreeGrafter"/>
</dbReference>
<reference evidence="7 8" key="1">
    <citation type="journal article" date="2023" name="BMC Biotechnol.">
        <title>Vitis rotundifolia cv Carlos genome sequencing.</title>
        <authorList>
            <person name="Huff M."/>
            <person name="Hulse-Kemp A."/>
            <person name="Scheffler B."/>
            <person name="Youngblood R."/>
            <person name="Simpson S."/>
            <person name="Babiker E."/>
            <person name="Staton M."/>
        </authorList>
    </citation>
    <scope>NUCLEOTIDE SEQUENCE [LARGE SCALE GENOMIC DNA]</scope>
    <source>
        <tissue evidence="7">Leaf</tissue>
    </source>
</reference>
<dbReference type="InterPro" id="IPR001841">
    <property type="entry name" value="Znf_RING"/>
</dbReference>
<evidence type="ECO:0000259" key="6">
    <source>
        <dbReference type="PROSITE" id="PS50089"/>
    </source>
</evidence>
<dbReference type="GO" id="GO:0061630">
    <property type="term" value="F:ubiquitin protein ligase activity"/>
    <property type="evidence" value="ECO:0007669"/>
    <property type="project" value="TreeGrafter"/>
</dbReference>
<dbReference type="PROSITE" id="PS50089">
    <property type="entry name" value="ZF_RING_2"/>
    <property type="match status" value="1"/>
</dbReference>
<dbReference type="InterPro" id="IPR013083">
    <property type="entry name" value="Znf_RING/FYVE/PHD"/>
</dbReference>
<dbReference type="EMBL" id="JARBHA010000003">
    <property type="protein sequence ID" value="KAJ9705195.1"/>
    <property type="molecule type" value="Genomic_DNA"/>
</dbReference>
<accession>A0AA39ACP8</accession>
<dbReference type="GO" id="GO:0008270">
    <property type="term" value="F:zinc ion binding"/>
    <property type="evidence" value="ECO:0007669"/>
    <property type="project" value="UniProtKB-KW"/>
</dbReference>
<evidence type="ECO:0000256" key="1">
    <source>
        <dbReference type="ARBA" id="ARBA00022723"/>
    </source>
</evidence>
<dbReference type="SMART" id="SM00184">
    <property type="entry name" value="RING"/>
    <property type="match status" value="1"/>
</dbReference>
<feature type="region of interest" description="Disordered" evidence="5">
    <location>
        <begin position="153"/>
        <end position="181"/>
    </location>
</feature>
<evidence type="ECO:0000313" key="7">
    <source>
        <dbReference type="EMBL" id="KAJ9705195.1"/>
    </source>
</evidence>
<dbReference type="AlphaFoldDB" id="A0AA39ACP8"/>
<dbReference type="InterPro" id="IPR051834">
    <property type="entry name" value="RING_finger_E3_ligase"/>
</dbReference>
<dbReference type="GO" id="GO:0005634">
    <property type="term" value="C:nucleus"/>
    <property type="evidence" value="ECO:0007669"/>
    <property type="project" value="TreeGrafter"/>
</dbReference>
<feature type="compositionally biased region" description="Low complexity" evidence="5">
    <location>
        <begin position="170"/>
        <end position="181"/>
    </location>
</feature>
<comment type="caution">
    <text evidence="7">The sequence shown here is derived from an EMBL/GenBank/DDBJ whole genome shotgun (WGS) entry which is preliminary data.</text>
</comment>
<name>A0AA39ACP8_VITRO</name>
<feature type="domain" description="RING-type" evidence="6">
    <location>
        <begin position="314"/>
        <end position="355"/>
    </location>
</feature>
<dbReference type="Pfam" id="PF13639">
    <property type="entry name" value="zf-RING_2"/>
    <property type="match status" value="1"/>
</dbReference>
<organism evidence="7 8">
    <name type="scientific">Vitis rotundifolia</name>
    <name type="common">Muscadine grape</name>
    <dbReference type="NCBI Taxonomy" id="103349"/>
    <lineage>
        <taxon>Eukaryota</taxon>
        <taxon>Viridiplantae</taxon>
        <taxon>Streptophyta</taxon>
        <taxon>Embryophyta</taxon>
        <taxon>Tracheophyta</taxon>
        <taxon>Spermatophyta</taxon>
        <taxon>Magnoliopsida</taxon>
        <taxon>eudicotyledons</taxon>
        <taxon>Gunneridae</taxon>
        <taxon>Pentapetalae</taxon>
        <taxon>rosids</taxon>
        <taxon>Vitales</taxon>
        <taxon>Vitaceae</taxon>
        <taxon>Viteae</taxon>
        <taxon>Vitis</taxon>
    </lineage>
</organism>
<proteinExistence type="predicted"/>
<keyword evidence="8" id="KW-1185">Reference proteome</keyword>
<evidence type="ECO:0000313" key="8">
    <source>
        <dbReference type="Proteomes" id="UP001168098"/>
    </source>
</evidence>
<keyword evidence="3" id="KW-0862">Zinc</keyword>
<keyword evidence="2 4" id="KW-0863">Zinc-finger</keyword>
<evidence type="ECO:0000256" key="3">
    <source>
        <dbReference type="ARBA" id="ARBA00022833"/>
    </source>
</evidence>
<protein>
    <recommendedName>
        <fullName evidence="6">RING-type domain-containing protein</fullName>
    </recommendedName>
</protein>
<keyword evidence="1" id="KW-0479">Metal-binding</keyword>
<dbReference type="Proteomes" id="UP001168098">
    <property type="component" value="Unassembled WGS sequence"/>
</dbReference>
<dbReference type="SUPFAM" id="SSF57850">
    <property type="entry name" value="RING/U-box"/>
    <property type="match status" value="1"/>
</dbReference>
<gene>
    <name evidence="7" type="ORF">PVL29_003316</name>
</gene>
<dbReference type="PANTHER" id="PTHR45931">
    <property type="entry name" value="SI:CH211-59O9.10"/>
    <property type="match status" value="1"/>
</dbReference>
<sequence>MEDGGKGEDKRTGPYHQLANLSSLQTLRFPLSLLCFSWKLPLIFPRNSPRLPNSSYINPLSVSLLPKYYRSNRNSVQEWGGHNCMTSASELFSRRSRLGRAAPAADFVGLELPDDRNFHYISNRRHHHHRHDLDGCDPLRRAQHFRHISHRVYRPDREPVRLDQGTRQPSSSSSNSVSTSILSGISHRQRFTGSDRLPGAVLLARERLLARLSGVPPSGNRRSSRPSLDIHLDDYTFGDDFRLTDFGDWGSGWLTGGTPSPHLNSETLLPPLMREPSKKKPPGLTQEALDSLHQAVFSRAEGAGEGMSRASRDCSICLDGYREGDKLTCLPCGHKFHSACLDPWVRTCGDCPYCRSVIVISS</sequence>
<dbReference type="Gene3D" id="3.30.40.10">
    <property type="entry name" value="Zinc/RING finger domain, C3HC4 (zinc finger)"/>
    <property type="match status" value="1"/>
</dbReference>
<evidence type="ECO:0000256" key="5">
    <source>
        <dbReference type="SAM" id="MobiDB-lite"/>
    </source>
</evidence>
<dbReference type="PANTHER" id="PTHR45931:SF3">
    <property type="entry name" value="RING ZINC FINGER-CONTAINING PROTEIN"/>
    <property type="match status" value="1"/>
</dbReference>
<evidence type="ECO:0000256" key="4">
    <source>
        <dbReference type="PROSITE-ProRule" id="PRU00175"/>
    </source>
</evidence>